<dbReference type="Proteomes" id="UP000696280">
    <property type="component" value="Unassembled WGS sequence"/>
</dbReference>
<evidence type="ECO:0000313" key="2">
    <source>
        <dbReference type="EMBL" id="CAG8948895.1"/>
    </source>
</evidence>
<comment type="caution">
    <text evidence="2">The sequence shown here is derived from an EMBL/GenBank/DDBJ whole genome shotgun (WGS) entry which is preliminary data.</text>
</comment>
<dbReference type="AlphaFoldDB" id="A0A9N9KJS4"/>
<gene>
    <name evidence="2" type="ORF">HYFRA_00002020</name>
</gene>
<proteinExistence type="predicted"/>
<feature type="region of interest" description="Disordered" evidence="1">
    <location>
        <begin position="276"/>
        <end position="295"/>
    </location>
</feature>
<feature type="compositionally biased region" description="Basic and acidic residues" evidence="1">
    <location>
        <begin position="284"/>
        <end position="295"/>
    </location>
</feature>
<sequence length="374" mass="41601">MGTITLSNSPSHPIHHQPKDFQSYAVITESMKKICPNASTWRLYAGNPSKQINEGENHSGTRTPDTSIRFLIFSCQLGEVRKRERKAHHPVDATRFLQFTRRFKEHVAIIRLQMALFFQKHPLRSRAQLGSGHLRVRTLSPVDVSGDILEGRKLCNQGSLISNVYAWDASQIIRMDWCPKKAVPMDQREDGYASSAHTRQLSIHHQQLLTNPAKSLKQSSWHTATTAAAAAKSRHTAVAAEKARVAVVKAGLKRELNGSGSAITAGQATGYHSIRTSARSTTADTRDAKDVPGNPRRFEAPAEVCSVRISDNHFPCTCLAFKNQTETLREERYFDPVPPVTSSDLLVRCIVSRGFRWSLDIPKQLQGFTAPGMA</sequence>
<name>A0A9N9KJS4_9HELO</name>
<protein>
    <submittedName>
        <fullName evidence="2">Uncharacterized protein</fullName>
    </submittedName>
</protein>
<dbReference type="EMBL" id="CAJVRL010000001">
    <property type="protein sequence ID" value="CAG8948895.1"/>
    <property type="molecule type" value="Genomic_DNA"/>
</dbReference>
<reference evidence="2" key="1">
    <citation type="submission" date="2021-07" db="EMBL/GenBank/DDBJ databases">
        <authorList>
            <person name="Durling M."/>
        </authorList>
    </citation>
    <scope>NUCLEOTIDE SEQUENCE</scope>
</reference>
<evidence type="ECO:0000256" key="1">
    <source>
        <dbReference type="SAM" id="MobiDB-lite"/>
    </source>
</evidence>
<accession>A0A9N9KJS4</accession>
<evidence type="ECO:0000313" key="3">
    <source>
        <dbReference type="Proteomes" id="UP000696280"/>
    </source>
</evidence>
<keyword evidence="3" id="KW-1185">Reference proteome</keyword>
<organism evidence="2 3">
    <name type="scientific">Hymenoscyphus fraxineus</name>
    <dbReference type="NCBI Taxonomy" id="746836"/>
    <lineage>
        <taxon>Eukaryota</taxon>
        <taxon>Fungi</taxon>
        <taxon>Dikarya</taxon>
        <taxon>Ascomycota</taxon>
        <taxon>Pezizomycotina</taxon>
        <taxon>Leotiomycetes</taxon>
        <taxon>Helotiales</taxon>
        <taxon>Helotiaceae</taxon>
        <taxon>Hymenoscyphus</taxon>
    </lineage>
</organism>